<organism evidence="2">
    <name type="scientific">viral metagenome</name>
    <dbReference type="NCBI Taxonomy" id="1070528"/>
    <lineage>
        <taxon>unclassified sequences</taxon>
        <taxon>metagenomes</taxon>
        <taxon>organismal metagenomes</taxon>
    </lineage>
</organism>
<dbReference type="Pfam" id="PF13392">
    <property type="entry name" value="HNH_3"/>
    <property type="match status" value="1"/>
</dbReference>
<name>A0A6M3JE21_9ZZZZ</name>
<keyword evidence="2" id="KW-0540">Nuclease</keyword>
<evidence type="ECO:0000259" key="1">
    <source>
        <dbReference type="Pfam" id="PF13392"/>
    </source>
</evidence>
<accession>A0A6M3JE21</accession>
<keyword evidence="2" id="KW-0255">Endonuclease</keyword>
<reference evidence="2" key="1">
    <citation type="submission" date="2020-03" db="EMBL/GenBank/DDBJ databases">
        <title>The deep terrestrial virosphere.</title>
        <authorList>
            <person name="Holmfeldt K."/>
            <person name="Nilsson E."/>
            <person name="Simone D."/>
            <person name="Lopez-Fernandez M."/>
            <person name="Wu X."/>
            <person name="de Brujin I."/>
            <person name="Lundin D."/>
            <person name="Andersson A."/>
            <person name="Bertilsson S."/>
            <person name="Dopson M."/>
        </authorList>
    </citation>
    <scope>NUCLEOTIDE SEQUENCE</scope>
    <source>
        <strain evidence="2">MM415A08520</strain>
        <strain evidence="3">MM415B05989</strain>
    </source>
</reference>
<dbReference type="EMBL" id="MT143519">
    <property type="protein sequence ID" value="QJA97721.1"/>
    <property type="molecule type" value="Genomic_DNA"/>
</dbReference>
<dbReference type="Gene3D" id="3.90.75.20">
    <property type="match status" value="1"/>
</dbReference>
<sequence>MKTIPLTNSDQTAIVSDIDYDRVMQYRWMLKHNGKGGYYIARSVRRKSHVTTVHLHRFIMQPDDGYDVHHRNGNKLDCRRNNLETITHAGHAELYYGAYARGWQEYVEREYGI</sequence>
<proteinExistence type="predicted"/>
<evidence type="ECO:0000313" key="3">
    <source>
        <dbReference type="EMBL" id="QJA97721.1"/>
    </source>
</evidence>
<protein>
    <submittedName>
        <fullName evidence="2">Putative homing endonuclease</fullName>
    </submittedName>
</protein>
<feature type="domain" description="HNH nuclease" evidence="1">
    <location>
        <begin position="62"/>
        <end position="92"/>
    </location>
</feature>
<dbReference type="AlphaFoldDB" id="A0A6M3JE21"/>
<keyword evidence="2" id="KW-0378">Hydrolase</keyword>
<gene>
    <name evidence="2" type="ORF">MM415A08520_0008</name>
    <name evidence="3" type="ORF">MM415B05989_0004</name>
</gene>
<evidence type="ECO:0000313" key="2">
    <source>
        <dbReference type="EMBL" id="QJA68113.1"/>
    </source>
</evidence>
<dbReference type="InterPro" id="IPR044925">
    <property type="entry name" value="His-Me_finger_sf"/>
</dbReference>
<dbReference type="EMBL" id="MT141587">
    <property type="protein sequence ID" value="QJA68113.1"/>
    <property type="molecule type" value="Genomic_DNA"/>
</dbReference>
<dbReference type="GO" id="GO:0004519">
    <property type="term" value="F:endonuclease activity"/>
    <property type="evidence" value="ECO:0007669"/>
    <property type="project" value="UniProtKB-KW"/>
</dbReference>
<dbReference type="SUPFAM" id="SSF54060">
    <property type="entry name" value="His-Me finger endonucleases"/>
    <property type="match status" value="1"/>
</dbReference>
<dbReference type="InterPro" id="IPR003615">
    <property type="entry name" value="HNH_nuc"/>
</dbReference>